<organism evidence="1 2">
    <name type="scientific">Dactylonectria macrodidyma</name>
    <dbReference type="NCBI Taxonomy" id="307937"/>
    <lineage>
        <taxon>Eukaryota</taxon>
        <taxon>Fungi</taxon>
        <taxon>Dikarya</taxon>
        <taxon>Ascomycota</taxon>
        <taxon>Pezizomycotina</taxon>
        <taxon>Sordariomycetes</taxon>
        <taxon>Hypocreomycetidae</taxon>
        <taxon>Hypocreales</taxon>
        <taxon>Nectriaceae</taxon>
        <taxon>Dactylonectria</taxon>
    </lineage>
</organism>
<sequence length="298" mass="33375">MADAEEAQHVEQGGLPVDVKAAGVHQERIQLLAESGDMILPEHSKEQRRPLHIDMDAIRRAAKELHGDSSPKRFLEQSPTLQKLLEYTHDSYPDFIAALKHSGVPDYAPWMLELCQRALGDTCSTRTLVGEQKLREPFFHHGDLIVQGRLQVFCPFVVTGSLTVDGCMADAGPDSNVAVGGNVNAHAVHTDGEMYVNGDIEAEVIYGYYNDHTLRASTICARLVIEDEHYTEADVEADVHFDLDTYQQGYGEGVQEQLREVLVDEVFTQDDDDDEIRLDHQALYSQLWEGKSVFRPVD</sequence>
<dbReference type="OrthoDB" id="5064581at2759"/>
<evidence type="ECO:0000313" key="1">
    <source>
        <dbReference type="EMBL" id="KAH7176121.1"/>
    </source>
</evidence>
<dbReference type="AlphaFoldDB" id="A0A9P9FVL1"/>
<reference evidence="1" key="1">
    <citation type="journal article" date="2021" name="Nat. Commun.">
        <title>Genetic determinants of endophytism in the Arabidopsis root mycobiome.</title>
        <authorList>
            <person name="Mesny F."/>
            <person name="Miyauchi S."/>
            <person name="Thiergart T."/>
            <person name="Pickel B."/>
            <person name="Atanasova L."/>
            <person name="Karlsson M."/>
            <person name="Huettel B."/>
            <person name="Barry K.W."/>
            <person name="Haridas S."/>
            <person name="Chen C."/>
            <person name="Bauer D."/>
            <person name="Andreopoulos W."/>
            <person name="Pangilinan J."/>
            <person name="LaButti K."/>
            <person name="Riley R."/>
            <person name="Lipzen A."/>
            <person name="Clum A."/>
            <person name="Drula E."/>
            <person name="Henrissat B."/>
            <person name="Kohler A."/>
            <person name="Grigoriev I.V."/>
            <person name="Martin F.M."/>
            <person name="Hacquard S."/>
        </authorList>
    </citation>
    <scope>NUCLEOTIDE SEQUENCE</scope>
    <source>
        <strain evidence="1">MPI-CAGE-AT-0147</strain>
    </source>
</reference>
<name>A0A9P9FVL1_9HYPO</name>
<gene>
    <name evidence="1" type="ORF">EDB81DRAFT_897182</name>
</gene>
<accession>A0A9P9FVL1</accession>
<dbReference type="EMBL" id="JAGMUV010000001">
    <property type="protein sequence ID" value="KAH7176121.1"/>
    <property type="molecule type" value="Genomic_DNA"/>
</dbReference>
<proteinExistence type="predicted"/>
<protein>
    <submittedName>
        <fullName evidence="1">Uncharacterized protein</fullName>
    </submittedName>
</protein>
<comment type="caution">
    <text evidence="1">The sequence shown here is derived from an EMBL/GenBank/DDBJ whole genome shotgun (WGS) entry which is preliminary data.</text>
</comment>
<keyword evidence="2" id="KW-1185">Reference proteome</keyword>
<evidence type="ECO:0000313" key="2">
    <source>
        <dbReference type="Proteomes" id="UP000738349"/>
    </source>
</evidence>
<dbReference type="Proteomes" id="UP000738349">
    <property type="component" value="Unassembled WGS sequence"/>
</dbReference>